<name>A0A8I0K1N6_9ACTN</name>
<evidence type="ECO:0000313" key="2">
    <source>
        <dbReference type="Proteomes" id="UP000620591"/>
    </source>
</evidence>
<reference evidence="1" key="1">
    <citation type="submission" date="2020-09" db="EMBL/GenBank/DDBJ databases">
        <title>Novel species in genus Aeromicrobium.</title>
        <authorList>
            <person name="Zhang G."/>
        </authorList>
    </citation>
    <scope>NUCLEOTIDE SEQUENCE</scope>
    <source>
        <strain evidence="1">Zg-636</strain>
    </source>
</reference>
<proteinExistence type="predicted"/>
<dbReference type="Proteomes" id="UP000620591">
    <property type="component" value="Unassembled WGS sequence"/>
</dbReference>
<dbReference type="EMBL" id="JACTVM010000001">
    <property type="protein sequence ID" value="MBC9225099.1"/>
    <property type="molecule type" value="Genomic_DNA"/>
</dbReference>
<comment type="caution">
    <text evidence="1">The sequence shown here is derived from an EMBL/GenBank/DDBJ whole genome shotgun (WGS) entry which is preliminary data.</text>
</comment>
<dbReference type="RefSeq" id="WP_187768442.1">
    <property type="nucleotide sequence ID" value="NZ_JACTVM010000001.1"/>
</dbReference>
<sequence length="81" mass="8863">MTPQPQPRQVFEIRISGAVPDAVIAEVGGIEVVNRELLTAVRTRLRDQADLHGFLATLRTYGLEVVEVRRLTPAADDADAP</sequence>
<dbReference type="AlphaFoldDB" id="A0A8I0K1N6"/>
<organism evidence="1 2">
    <name type="scientific">Aeromicrobium senzhongii</name>
    <dbReference type="NCBI Taxonomy" id="2663859"/>
    <lineage>
        <taxon>Bacteria</taxon>
        <taxon>Bacillati</taxon>
        <taxon>Actinomycetota</taxon>
        <taxon>Actinomycetes</taxon>
        <taxon>Propionibacteriales</taxon>
        <taxon>Nocardioidaceae</taxon>
        <taxon>Aeromicrobium</taxon>
    </lineage>
</organism>
<gene>
    <name evidence="1" type="ORF">IBG24_02065</name>
</gene>
<evidence type="ECO:0000313" key="1">
    <source>
        <dbReference type="EMBL" id="MBC9225099.1"/>
    </source>
</evidence>
<protein>
    <submittedName>
        <fullName evidence="1">Uncharacterized protein</fullName>
    </submittedName>
</protein>
<accession>A0A8I0K1N6</accession>